<sequence>MFCMCIHIVLSPLFRSFIPPHPFHVTTRSSSEFLLTRLLLCALTFYSFLKEKEKQEKEKASTGKQWSSALSTSHTHATHRFIGIGHPSIASPFLREQNNSLF</sequence>
<name>A0A8R1ESW2_CAEJA</name>
<reference evidence="2" key="1">
    <citation type="submission" date="2010-08" db="EMBL/GenBank/DDBJ databases">
        <authorList>
            <consortium name="Caenorhabditis japonica Sequencing Consortium"/>
            <person name="Wilson R.K."/>
        </authorList>
    </citation>
    <scope>NUCLEOTIDE SEQUENCE [LARGE SCALE GENOMIC DNA]</scope>
    <source>
        <strain evidence="2">DF5081</strain>
    </source>
</reference>
<accession>A0A8R1ESW2</accession>
<dbReference type="AlphaFoldDB" id="A0A8R1ESW2"/>
<organism evidence="1 2">
    <name type="scientific">Caenorhabditis japonica</name>
    <dbReference type="NCBI Taxonomy" id="281687"/>
    <lineage>
        <taxon>Eukaryota</taxon>
        <taxon>Metazoa</taxon>
        <taxon>Ecdysozoa</taxon>
        <taxon>Nematoda</taxon>
        <taxon>Chromadorea</taxon>
        <taxon>Rhabditida</taxon>
        <taxon>Rhabditina</taxon>
        <taxon>Rhabditomorpha</taxon>
        <taxon>Rhabditoidea</taxon>
        <taxon>Rhabditidae</taxon>
        <taxon>Peloderinae</taxon>
        <taxon>Caenorhabditis</taxon>
    </lineage>
</organism>
<keyword evidence="2" id="KW-1185">Reference proteome</keyword>
<protein>
    <submittedName>
        <fullName evidence="1">Uncharacterized protein</fullName>
    </submittedName>
</protein>
<reference evidence="1" key="2">
    <citation type="submission" date="2022-06" db="UniProtKB">
        <authorList>
            <consortium name="EnsemblMetazoa"/>
        </authorList>
    </citation>
    <scope>IDENTIFICATION</scope>
    <source>
        <strain evidence="1">DF5081</strain>
    </source>
</reference>
<dbReference type="Proteomes" id="UP000005237">
    <property type="component" value="Unassembled WGS sequence"/>
</dbReference>
<proteinExistence type="predicted"/>
<evidence type="ECO:0000313" key="2">
    <source>
        <dbReference type="Proteomes" id="UP000005237"/>
    </source>
</evidence>
<evidence type="ECO:0000313" key="1">
    <source>
        <dbReference type="EnsemblMetazoa" id="CJA41220.1"/>
    </source>
</evidence>
<dbReference type="EnsemblMetazoa" id="CJA41220.1">
    <property type="protein sequence ID" value="CJA41220.1"/>
    <property type="gene ID" value="WBGene00217068"/>
</dbReference>